<dbReference type="Gene3D" id="3.10.105.10">
    <property type="entry name" value="Dipeptide-binding Protein, Domain 3"/>
    <property type="match status" value="1"/>
</dbReference>
<dbReference type="PANTHER" id="PTHR30290">
    <property type="entry name" value="PERIPLASMIC BINDING COMPONENT OF ABC TRANSPORTER"/>
    <property type="match status" value="1"/>
</dbReference>
<evidence type="ECO:0000256" key="4">
    <source>
        <dbReference type="SAM" id="MobiDB-lite"/>
    </source>
</evidence>
<organism evidence="7">
    <name type="scientific">Ornithinibacillus sp. 4-3</name>
    <dbReference type="NCBI Taxonomy" id="3231488"/>
    <lineage>
        <taxon>Bacteria</taxon>
        <taxon>Bacillati</taxon>
        <taxon>Bacillota</taxon>
        <taxon>Bacilli</taxon>
        <taxon>Bacillales</taxon>
        <taxon>Bacillaceae</taxon>
        <taxon>Ornithinibacillus</taxon>
    </lineage>
</organism>
<dbReference type="Gene3D" id="3.40.190.10">
    <property type="entry name" value="Periplasmic binding protein-like II"/>
    <property type="match status" value="1"/>
</dbReference>
<evidence type="ECO:0000256" key="1">
    <source>
        <dbReference type="ARBA" id="ARBA00005695"/>
    </source>
</evidence>
<evidence type="ECO:0000256" key="5">
    <source>
        <dbReference type="SAM" id="SignalP"/>
    </source>
</evidence>
<dbReference type="InterPro" id="IPR039424">
    <property type="entry name" value="SBP_5"/>
</dbReference>
<evidence type="ECO:0000259" key="6">
    <source>
        <dbReference type="Pfam" id="PF00496"/>
    </source>
</evidence>
<dbReference type="PANTHER" id="PTHR30290:SF9">
    <property type="entry name" value="OLIGOPEPTIDE-BINDING PROTEIN APPA"/>
    <property type="match status" value="1"/>
</dbReference>
<reference evidence="7" key="1">
    <citation type="submission" date="2024-07" db="EMBL/GenBank/DDBJ databases">
        <title>Halotolerant mesophilic bacterium Ornithinibacillus sp. 4-3, sp. nov., isolated from soil.</title>
        <authorList>
            <person name="Sidarenka A.V."/>
            <person name="Guliayeva D.E."/>
            <person name="Leanovich S.I."/>
            <person name="Hileuskaya K.S."/>
            <person name="Akhremchuk A.E."/>
            <person name="Sikolenko M.A."/>
            <person name="Valentovich L.N."/>
        </authorList>
    </citation>
    <scope>NUCLEOTIDE SEQUENCE</scope>
    <source>
        <strain evidence="7">4-3</strain>
    </source>
</reference>
<comment type="similarity">
    <text evidence="1">Belongs to the bacterial solute-binding protein 5 family.</text>
</comment>
<dbReference type="GO" id="GO:0043190">
    <property type="term" value="C:ATP-binding cassette (ABC) transporter complex"/>
    <property type="evidence" value="ECO:0007669"/>
    <property type="project" value="InterPro"/>
</dbReference>
<sequence>MKKLVMFLFVIVSLVLITACTEGTSGGEGGSNDNSSSDSNNDNSNGDSGKDSIVIGFEADATTMLGSWDVNYINQAQIRNIFDSVIDRDPSTGELIPALAESWEHIDELTWRIKLREGVKYHNGKDFTAEDVKWNIDFILDEDNGSFYRSRWVNVEEVTVISPTEVEIKTSVPFPTLLNYVAGDLVIMEPEHVEEVGLDEAAKNPVGTGPYKFVEWSRDNYLKLEAYDEYWQGEPEIKNLEFRYIPEFSARLSAFLSGEIDLFKNIPVDALQELEQSDNSEIGEVASSRINYLALNALAEDSPIQDQKVRQAINYAVDVDELLNSILNGYGTKMTGPLSIINQDYTETEDYGYDPDKAVELLEEAGYNPEELELTLDTPSGRYPMDSHIAQGIAAQLQRIGIEVSVQINEWGSHLEKIQNRQMGDMFILGWGPAYEAQSTIENLFTKDAPYSSFYDPQIEEEIKAANQIFDPEPRLDAFAELQHKLVEQGAWVPLWQQADLYAVRSDLNFEPRVDEYFQVFDMSWK</sequence>
<dbReference type="Pfam" id="PF00496">
    <property type="entry name" value="SBP_bac_5"/>
    <property type="match status" value="1"/>
</dbReference>
<dbReference type="PIRSF" id="PIRSF002741">
    <property type="entry name" value="MppA"/>
    <property type="match status" value="1"/>
</dbReference>
<dbReference type="RefSeq" id="WP_368653212.1">
    <property type="nucleotide sequence ID" value="NZ_CP162599.1"/>
</dbReference>
<dbReference type="InterPro" id="IPR030678">
    <property type="entry name" value="Peptide/Ni-bd"/>
</dbReference>
<dbReference type="GO" id="GO:1904680">
    <property type="term" value="F:peptide transmembrane transporter activity"/>
    <property type="evidence" value="ECO:0007669"/>
    <property type="project" value="TreeGrafter"/>
</dbReference>
<feature type="chain" id="PRO_5044246646" evidence="5">
    <location>
        <begin position="19"/>
        <end position="526"/>
    </location>
</feature>
<name>A0AB39HPB1_9BACI</name>
<dbReference type="InterPro" id="IPR000914">
    <property type="entry name" value="SBP_5_dom"/>
</dbReference>
<dbReference type="SUPFAM" id="SSF53850">
    <property type="entry name" value="Periplasmic binding protein-like II"/>
    <property type="match status" value="1"/>
</dbReference>
<dbReference type="Gene3D" id="3.90.76.10">
    <property type="entry name" value="Dipeptide-binding Protein, Domain 1"/>
    <property type="match status" value="1"/>
</dbReference>
<protein>
    <submittedName>
        <fullName evidence="7">ABC transporter substrate-binding protein</fullName>
    </submittedName>
</protein>
<gene>
    <name evidence="7" type="ORF">AB4Y30_16185</name>
</gene>
<evidence type="ECO:0000313" key="7">
    <source>
        <dbReference type="EMBL" id="XDK32524.1"/>
    </source>
</evidence>
<dbReference type="EMBL" id="CP162599">
    <property type="protein sequence ID" value="XDK32524.1"/>
    <property type="molecule type" value="Genomic_DNA"/>
</dbReference>
<feature type="region of interest" description="Disordered" evidence="4">
    <location>
        <begin position="24"/>
        <end position="47"/>
    </location>
</feature>
<evidence type="ECO:0000256" key="3">
    <source>
        <dbReference type="ARBA" id="ARBA00022729"/>
    </source>
</evidence>
<feature type="compositionally biased region" description="Low complexity" evidence="4">
    <location>
        <begin position="31"/>
        <end position="47"/>
    </location>
</feature>
<dbReference type="GO" id="GO:0042597">
    <property type="term" value="C:periplasmic space"/>
    <property type="evidence" value="ECO:0007669"/>
    <property type="project" value="UniProtKB-ARBA"/>
</dbReference>
<keyword evidence="3 5" id="KW-0732">Signal</keyword>
<keyword evidence="2" id="KW-0813">Transport</keyword>
<accession>A0AB39HPB1</accession>
<dbReference type="GO" id="GO:0015833">
    <property type="term" value="P:peptide transport"/>
    <property type="evidence" value="ECO:0007669"/>
    <property type="project" value="TreeGrafter"/>
</dbReference>
<dbReference type="PROSITE" id="PS51257">
    <property type="entry name" value="PROKAR_LIPOPROTEIN"/>
    <property type="match status" value="1"/>
</dbReference>
<dbReference type="AlphaFoldDB" id="A0AB39HPB1"/>
<feature type="domain" description="Solute-binding protein family 5" evidence="6">
    <location>
        <begin position="94"/>
        <end position="445"/>
    </location>
</feature>
<proteinExistence type="inferred from homology"/>
<feature type="signal peptide" evidence="5">
    <location>
        <begin position="1"/>
        <end position="18"/>
    </location>
</feature>
<evidence type="ECO:0000256" key="2">
    <source>
        <dbReference type="ARBA" id="ARBA00022448"/>
    </source>
</evidence>